<dbReference type="InterPro" id="IPR008271">
    <property type="entry name" value="Ser/Thr_kinase_AS"/>
</dbReference>
<evidence type="ECO:0000256" key="4">
    <source>
        <dbReference type="ARBA" id="ARBA00022840"/>
    </source>
</evidence>
<evidence type="ECO:0000313" key="8">
    <source>
        <dbReference type="EMBL" id="GGA78087.1"/>
    </source>
</evidence>
<dbReference type="Gene3D" id="3.90.1580.10">
    <property type="entry name" value="paralog of FGE (formylglycine-generating enzyme)"/>
    <property type="match status" value="1"/>
</dbReference>
<dbReference type="SUPFAM" id="SSF56112">
    <property type="entry name" value="Protein kinase-like (PK-like)"/>
    <property type="match status" value="1"/>
</dbReference>
<evidence type="ECO:0000256" key="5">
    <source>
        <dbReference type="PROSITE-ProRule" id="PRU10141"/>
    </source>
</evidence>
<evidence type="ECO:0000256" key="2">
    <source>
        <dbReference type="ARBA" id="ARBA00022741"/>
    </source>
</evidence>
<keyword evidence="4 5" id="KW-0067">ATP-binding</keyword>
<comment type="caution">
    <text evidence="8">The sequence shown here is derived from an EMBL/GenBank/DDBJ whole genome shotgun (WGS) entry which is preliminary data.</text>
</comment>
<evidence type="ECO:0000256" key="1">
    <source>
        <dbReference type="ARBA" id="ARBA00022679"/>
    </source>
</evidence>
<dbReference type="CDD" id="cd14014">
    <property type="entry name" value="STKc_PknB_like"/>
    <property type="match status" value="1"/>
</dbReference>
<proteinExistence type="predicted"/>
<dbReference type="InterPro" id="IPR042095">
    <property type="entry name" value="SUMF_sf"/>
</dbReference>
<evidence type="ECO:0000256" key="6">
    <source>
        <dbReference type="SAM" id="MobiDB-lite"/>
    </source>
</evidence>
<dbReference type="PROSITE" id="PS00108">
    <property type="entry name" value="PROTEIN_KINASE_ST"/>
    <property type="match status" value="1"/>
</dbReference>
<dbReference type="InterPro" id="IPR017441">
    <property type="entry name" value="Protein_kinase_ATP_BS"/>
</dbReference>
<keyword evidence="1" id="KW-0808">Transferase</keyword>
<gene>
    <name evidence="8" type="ORF">GCM10011521_15570</name>
</gene>
<dbReference type="Proteomes" id="UP000623419">
    <property type="component" value="Unassembled WGS sequence"/>
</dbReference>
<feature type="domain" description="Protein kinase" evidence="7">
    <location>
        <begin position="39"/>
        <end position="303"/>
    </location>
</feature>
<feature type="binding site" evidence="5">
    <location>
        <position position="68"/>
    </location>
    <ligand>
        <name>ATP</name>
        <dbReference type="ChEBI" id="CHEBI:30616"/>
    </ligand>
</feature>
<keyword evidence="9" id="KW-1185">Reference proteome</keyword>
<evidence type="ECO:0000259" key="7">
    <source>
        <dbReference type="PROSITE" id="PS50011"/>
    </source>
</evidence>
<feature type="region of interest" description="Disordered" evidence="6">
    <location>
        <begin position="1"/>
        <end position="21"/>
    </location>
</feature>
<dbReference type="PROSITE" id="PS50011">
    <property type="entry name" value="PROTEIN_KINASE_DOM"/>
    <property type="match status" value="1"/>
</dbReference>
<evidence type="ECO:0000313" key="9">
    <source>
        <dbReference type="Proteomes" id="UP000623419"/>
    </source>
</evidence>
<dbReference type="PANTHER" id="PTHR43289:SF6">
    <property type="entry name" value="SERINE_THREONINE-PROTEIN KINASE NEKL-3"/>
    <property type="match status" value="1"/>
</dbReference>
<dbReference type="Gene3D" id="1.10.510.10">
    <property type="entry name" value="Transferase(Phosphotransferase) domain 1"/>
    <property type="match status" value="1"/>
</dbReference>
<dbReference type="Gene3D" id="3.30.200.20">
    <property type="entry name" value="Phosphorylase Kinase, domain 1"/>
    <property type="match status" value="1"/>
</dbReference>
<keyword evidence="2 5" id="KW-0547">Nucleotide-binding</keyword>
<dbReference type="SUPFAM" id="SSF56436">
    <property type="entry name" value="C-type lectin-like"/>
    <property type="match status" value="1"/>
</dbReference>
<accession>A0ABQ1HHL1</accession>
<sequence length="785" mass="84745">MLGGPPPAPPDRAMQQEEELSPDELTALLSSYMPEIPGYRVLRRIGKGGMSQVYLGVQESLDRQVAIKVMSPAALTDEISKQRFEHEARTIAKLEHPCIVGIHEVGRTRQGLLYYVLPYLAKGHLGQRDFTQDEDRAVEVLRSLLSALEYAHARGIVHRDVKAENVLFDNADRPLLTDFGIALSKRDSTRITTAGLAVGSGGYMAPEQARGEVVDGRADLYSVGVLAYELLTGHLPFQAADPLALALMHAQDPVPRLAPEKKHWQPFIDRAMAKSPDNRYRNAQQMLGALNQIAAGKRAEPMINPDLVKGAFERWWKPLLATASAALLAAVAILWLMDGRDEPQTPAGDFFTVEEAPAQPVAAAPEPAPARVAAEAGPEVPVQAPAEPVPAPAAQDVVAAAGPFDQVRAEVTTTTLDYDPTRPAARELSAARRQIQRQRLSLPPGDNAMETLRAARQVAPREPALFRLADEVIAYYSTRVVAAVEAGDDGAARQNYDRAAPFAAEMDRLEGKPWREMREALPPLLLARLEKGLEALDADSVGATKLLAAALDVAPASLEPAWSKAVELPKAGDTLPDSAVAMILVRPPRGAQAGLGAMRNEVTRAEYAAFASATKRPAARCRNRVVPISLKKRSWDDPGYSQSGNHPVACVSFDDAQAYAQWLSRRSGLSYRLPTLGEWSPLADYRGSGNACRDGRIDCGTEGTVNAGQGPLSPLGLAGLRGNLREWTSNCTRGCQRRLAAGMGWRDAPDRSSPGQSNDFDGDTGFDDIGFRLVREVTAAELGAP</sequence>
<dbReference type="InterPro" id="IPR005532">
    <property type="entry name" value="SUMF_dom"/>
</dbReference>
<keyword evidence="3" id="KW-0418">Kinase</keyword>
<protein>
    <recommendedName>
        <fullName evidence="7">Protein kinase domain-containing protein</fullName>
    </recommendedName>
</protein>
<dbReference type="PANTHER" id="PTHR43289">
    <property type="entry name" value="MITOGEN-ACTIVATED PROTEIN KINASE KINASE KINASE 20-RELATED"/>
    <property type="match status" value="1"/>
</dbReference>
<dbReference type="InterPro" id="IPR000719">
    <property type="entry name" value="Prot_kinase_dom"/>
</dbReference>
<dbReference type="InterPro" id="IPR016187">
    <property type="entry name" value="CTDL_fold"/>
</dbReference>
<dbReference type="InterPro" id="IPR011009">
    <property type="entry name" value="Kinase-like_dom_sf"/>
</dbReference>
<feature type="compositionally biased region" description="Pro residues" evidence="6">
    <location>
        <begin position="1"/>
        <end position="10"/>
    </location>
</feature>
<reference evidence="9" key="1">
    <citation type="journal article" date="2019" name="Int. J. Syst. Evol. Microbiol.">
        <title>The Global Catalogue of Microorganisms (GCM) 10K type strain sequencing project: providing services to taxonomists for standard genome sequencing and annotation.</title>
        <authorList>
            <consortium name="The Broad Institute Genomics Platform"/>
            <consortium name="The Broad Institute Genome Sequencing Center for Infectious Disease"/>
            <person name="Wu L."/>
            <person name="Ma J."/>
        </authorList>
    </citation>
    <scope>NUCLEOTIDE SEQUENCE [LARGE SCALE GENOMIC DNA]</scope>
    <source>
        <strain evidence="9">CGMCC 1.15905</strain>
    </source>
</reference>
<organism evidence="8 9">
    <name type="scientific">Arenimonas soli</name>
    <dbReference type="NCBI Taxonomy" id="2269504"/>
    <lineage>
        <taxon>Bacteria</taxon>
        <taxon>Pseudomonadati</taxon>
        <taxon>Pseudomonadota</taxon>
        <taxon>Gammaproteobacteria</taxon>
        <taxon>Lysobacterales</taxon>
        <taxon>Lysobacteraceae</taxon>
        <taxon>Arenimonas</taxon>
    </lineage>
</organism>
<dbReference type="Pfam" id="PF00069">
    <property type="entry name" value="Pkinase"/>
    <property type="match status" value="1"/>
</dbReference>
<feature type="region of interest" description="Disordered" evidence="6">
    <location>
        <begin position="743"/>
        <end position="764"/>
    </location>
</feature>
<dbReference type="PROSITE" id="PS00107">
    <property type="entry name" value="PROTEIN_KINASE_ATP"/>
    <property type="match status" value="1"/>
</dbReference>
<dbReference type="EMBL" id="BMKC01000001">
    <property type="protein sequence ID" value="GGA78087.1"/>
    <property type="molecule type" value="Genomic_DNA"/>
</dbReference>
<dbReference type="SMART" id="SM00220">
    <property type="entry name" value="S_TKc"/>
    <property type="match status" value="1"/>
</dbReference>
<evidence type="ECO:0000256" key="3">
    <source>
        <dbReference type="ARBA" id="ARBA00022777"/>
    </source>
</evidence>
<name>A0ABQ1HHL1_9GAMM</name>
<dbReference type="Pfam" id="PF03781">
    <property type="entry name" value="FGE-sulfatase"/>
    <property type="match status" value="1"/>
</dbReference>